<evidence type="ECO:0000256" key="2">
    <source>
        <dbReference type="SAM" id="Phobius"/>
    </source>
</evidence>
<keyword evidence="2" id="KW-0472">Membrane</keyword>
<accession>A0A0D7AF20</accession>
<organism evidence="3 4">
    <name type="scientific">Fistulina hepatica ATCC 64428</name>
    <dbReference type="NCBI Taxonomy" id="1128425"/>
    <lineage>
        <taxon>Eukaryota</taxon>
        <taxon>Fungi</taxon>
        <taxon>Dikarya</taxon>
        <taxon>Basidiomycota</taxon>
        <taxon>Agaricomycotina</taxon>
        <taxon>Agaricomycetes</taxon>
        <taxon>Agaricomycetidae</taxon>
        <taxon>Agaricales</taxon>
        <taxon>Fistulinaceae</taxon>
        <taxon>Fistulina</taxon>
    </lineage>
</organism>
<gene>
    <name evidence="3" type="ORF">FISHEDRAFT_73066</name>
</gene>
<reference evidence="3 4" key="1">
    <citation type="journal article" date="2015" name="Fungal Genet. Biol.">
        <title>Evolution of novel wood decay mechanisms in Agaricales revealed by the genome sequences of Fistulina hepatica and Cylindrobasidium torrendii.</title>
        <authorList>
            <person name="Floudas D."/>
            <person name="Held B.W."/>
            <person name="Riley R."/>
            <person name="Nagy L.G."/>
            <person name="Koehler G."/>
            <person name="Ransdell A.S."/>
            <person name="Younus H."/>
            <person name="Chow J."/>
            <person name="Chiniquy J."/>
            <person name="Lipzen A."/>
            <person name="Tritt A."/>
            <person name="Sun H."/>
            <person name="Haridas S."/>
            <person name="LaButti K."/>
            <person name="Ohm R.A."/>
            <person name="Kues U."/>
            <person name="Blanchette R.A."/>
            <person name="Grigoriev I.V."/>
            <person name="Minto R.E."/>
            <person name="Hibbett D.S."/>
        </authorList>
    </citation>
    <scope>NUCLEOTIDE SEQUENCE [LARGE SCALE GENOMIC DNA]</scope>
    <source>
        <strain evidence="3 4">ATCC 64428</strain>
    </source>
</reference>
<dbReference type="Proteomes" id="UP000054144">
    <property type="component" value="Unassembled WGS sequence"/>
</dbReference>
<keyword evidence="2" id="KW-1133">Transmembrane helix</keyword>
<dbReference type="AlphaFoldDB" id="A0A0D7AF20"/>
<proteinExistence type="predicted"/>
<feature type="region of interest" description="Disordered" evidence="1">
    <location>
        <begin position="45"/>
        <end position="81"/>
    </location>
</feature>
<evidence type="ECO:0000313" key="4">
    <source>
        <dbReference type="Proteomes" id="UP000054144"/>
    </source>
</evidence>
<keyword evidence="2" id="KW-0812">Transmembrane</keyword>
<evidence type="ECO:0000256" key="1">
    <source>
        <dbReference type="SAM" id="MobiDB-lite"/>
    </source>
</evidence>
<keyword evidence="4" id="KW-1185">Reference proteome</keyword>
<name>A0A0D7AF20_9AGAR</name>
<protein>
    <submittedName>
        <fullName evidence="3">Uncharacterized protein</fullName>
    </submittedName>
</protein>
<dbReference type="EMBL" id="KN881751">
    <property type="protein sequence ID" value="KIY49009.1"/>
    <property type="molecule type" value="Genomic_DNA"/>
</dbReference>
<feature type="transmembrane region" description="Helical" evidence="2">
    <location>
        <begin position="12"/>
        <end position="34"/>
    </location>
</feature>
<sequence>MGQRKRPCSRRQAVPLCLASGHFFGGFSTFLFIYRTSHIGANTRFDSRSRRSFSSGTEDSAKFGPQEDEEHRIGTTGKTRI</sequence>
<evidence type="ECO:0000313" key="3">
    <source>
        <dbReference type="EMBL" id="KIY49009.1"/>
    </source>
</evidence>